<proteinExistence type="predicted"/>
<dbReference type="AlphaFoldDB" id="A0A7Y9LCX6"/>
<dbReference type="Gene3D" id="1.20.120.450">
    <property type="entry name" value="dinb family like domain"/>
    <property type="match status" value="1"/>
</dbReference>
<dbReference type="GO" id="GO:0046872">
    <property type="term" value="F:metal ion binding"/>
    <property type="evidence" value="ECO:0007669"/>
    <property type="project" value="InterPro"/>
</dbReference>
<dbReference type="Pfam" id="PF11716">
    <property type="entry name" value="MDMPI_N"/>
    <property type="match status" value="1"/>
</dbReference>
<dbReference type="SUPFAM" id="SSF109854">
    <property type="entry name" value="DinB/YfiT-like putative metalloenzymes"/>
    <property type="match status" value="1"/>
</dbReference>
<keyword evidence="3" id="KW-1185">Reference proteome</keyword>
<name>A0A7Y9LCX6_9ACTN</name>
<dbReference type="EMBL" id="JACCBU010000001">
    <property type="protein sequence ID" value="NYE75299.1"/>
    <property type="molecule type" value="Genomic_DNA"/>
</dbReference>
<evidence type="ECO:0000313" key="2">
    <source>
        <dbReference type="EMBL" id="NYE75299.1"/>
    </source>
</evidence>
<evidence type="ECO:0000259" key="1">
    <source>
        <dbReference type="Pfam" id="PF11716"/>
    </source>
</evidence>
<organism evidence="2 3">
    <name type="scientific">Microlunatus parietis</name>
    <dbReference type="NCBI Taxonomy" id="682979"/>
    <lineage>
        <taxon>Bacteria</taxon>
        <taxon>Bacillati</taxon>
        <taxon>Actinomycetota</taxon>
        <taxon>Actinomycetes</taxon>
        <taxon>Propionibacteriales</taxon>
        <taxon>Propionibacteriaceae</taxon>
        <taxon>Microlunatus</taxon>
    </lineage>
</organism>
<protein>
    <submittedName>
        <fullName evidence="2">Uncharacterized protein (TIGR03083 family)</fullName>
    </submittedName>
</protein>
<accession>A0A7Y9LCX6</accession>
<evidence type="ECO:0000313" key="3">
    <source>
        <dbReference type="Proteomes" id="UP000569914"/>
    </source>
</evidence>
<dbReference type="InterPro" id="IPR024344">
    <property type="entry name" value="MDMPI_metal-binding"/>
</dbReference>
<dbReference type="InterPro" id="IPR034660">
    <property type="entry name" value="DinB/YfiT-like"/>
</dbReference>
<dbReference type="NCBIfam" id="TIGR03083">
    <property type="entry name" value="maleylpyruvate isomerase family mycothiol-dependent enzyme"/>
    <property type="match status" value="1"/>
</dbReference>
<feature type="domain" description="Mycothiol-dependent maleylpyruvate isomerase metal-binding" evidence="1">
    <location>
        <begin position="8"/>
        <end position="92"/>
    </location>
</feature>
<gene>
    <name evidence="2" type="ORF">BKA15_006628</name>
</gene>
<sequence>MDVMSLARAERADLANFLATLTPEQWDVPTLCDGWRVRDVVSHMISYEDHNLRDFVDRLRRAGFSFARLNDVARADYAHLGPAELIAFLRAHLTPQGSTAKFGGMVGLADAVIHHQDIRRSLGAPRAIPAERLRAVLPFAVTAPPLRGFWHVRGVRVVAADLDWSYGRGPEARGSAEAVLMALAGRATVARELTGPGAGVLQRRLG</sequence>
<reference evidence="2 3" key="1">
    <citation type="submission" date="2020-07" db="EMBL/GenBank/DDBJ databases">
        <title>Sequencing the genomes of 1000 actinobacteria strains.</title>
        <authorList>
            <person name="Klenk H.-P."/>
        </authorList>
    </citation>
    <scope>NUCLEOTIDE SEQUENCE [LARGE SCALE GENOMIC DNA]</scope>
    <source>
        <strain evidence="2 3">DSM 22083</strain>
    </source>
</reference>
<dbReference type="Proteomes" id="UP000569914">
    <property type="component" value="Unassembled WGS sequence"/>
</dbReference>
<dbReference type="InterPro" id="IPR017517">
    <property type="entry name" value="Maleyloyr_isom"/>
</dbReference>
<comment type="caution">
    <text evidence="2">The sequence shown here is derived from an EMBL/GenBank/DDBJ whole genome shotgun (WGS) entry which is preliminary data.</text>
</comment>